<dbReference type="InterPro" id="IPR036049">
    <property type="entry name" value="Ribosomal_uL29_sf"/>
</dbReference>
<dbReference type="Proteomes" id="UP000631034">
    <property type="component" value="Unassembled WGS sequence"/>
</dbReference>
<sequence>MTDIGDVRSKTDAELKALVLDLKKEQLNLRFEKANGQLENTARFRAIRREIARIRTVQTERNAASSVQGA</sequence>
<dbReference type="FunFam" id="1.10.287.310:FF:000001">
    <property type="entry name" value="50S ribosomal protein L29"/>
    <property type="match status" value="1"/>
</dbReference>
<dbReference type="InterPro" id="IPR050063">
    <property type="entry name" value="Ribosomal_protein_uL29"/>
</dbReference>
<dbReference type="EMBL" id="JACZHT010000001">
    <property type="protein sequence ID" value="MBE1236288.1"/>
    <property type="molecule type" value="Genomic_DNA"/>
</dbReference>
<dbReference type="RefSeq" id="WP_192533157.1">
    <property type="nucleotide sequence ID" value="NZ_JACZHT010000001.1"/>
</dbReference>
<comment type="caution">
    <text evidence="6">The sequence shown here is derived from an EMBL/GenBank/DDBJ whole genome shotgun (WGS) entry which is preliminary data.</text>
</comment>
<dbReference type="GO" id="GO:0006412">
    <property type="term" value="P:translation"/>
    <property type="evidence" value="ECO:0007669"/>
    <property type="project" value="UniProtKB-UniRule"/>
</dbReference>
<keyword evidence="7" id="KW-1185">Reference proteome</keyword>
<name>A0A8J7CBL1_9PROT</name>
<keyword evidence="2 5" id="KW-0689">Ribosomal protein</keyword>
<evidence type="ECO:0000313" key="6">
    <source>
        <dbReference type="EMBL" id="MBE1236288.1"/>
    </source>
</evidence>
<dbReference type="NCBIfam" id="TIGR00012">
    <property type="entry name" value="L29"/>
    <property type="match status" value="1"/>
</dbReference>
<dbReference type="HAMAP" id="MF_00374">
    <property type="entry name" value="Ribosomal_uL29"/>
    <property type="match status" value="1"/>
</dbReference>
<gene>
    <name evidence="5 6" type="primary">rpmC</name>
    <name evidence="6" type="ORF">IHV25_01275</name>
</gene>
<dbReference type="Pfam" id="PF00831">
    <property type="entry name" value="Ribosomal_L29"/>
    <property type="match status" value="1"/>
</dbReference>
<dbReference type="GO" id="GO:0003735">
    <property type="term" value="F:structural constituent of ribosome"/>
    <property type="evidence" value="ECO:0007669"/>
    <property type="project" value="InterPro"/>
</dbReference>
<dbReference type="InterPro" id="IPR018254">
    <property type="entry name" value="Ribosomal_uL29_CS"/>
</dbReference>
<evidence type="ECO:0000313" key="7">
    <source>
        <dbReference type="Proteomes" id="UP000631034"/>
    </source>
</evidence>
<dbReference type="CDD" id="cd00427">
    <property type="entry name" value="Ribosomal_L29_HIP"/>
    <property type="match status" value="1"/>
</dbReference>
<proteinExistence type="inferred from homology"/>
<evidence type="ECO:0000256" key="3">
    <source>
        <dbReference type="ARBA" id="ARBA00023274"/>
    </source>
</evidence>
<evidence type="ECO:0000256" key="5">
    <source>
        <dbReference type="HAMAP-Rule" id="MF_00374"/>
    </source>
</evidence>
<organism evidence="6 7">
    <name type="scientific">Phaeovibrio sulfidiphilus</name>
    <dbReference type="NCBI Taxonomy" id="1220600"/>
    <lineage>
        <taxon>Bacteria</taxon>
        <taxon>Pseudomonadati</taxon>
        <taxon>Pseudomonadota</taxon>
        <taxon>Alphaproteobacteria</taxon>
        <taxon>Rhodospirillales</taxon>
        <taxon>Rhodospirillaceae</taxon>
        <taxon>Phaeovibrio</taxon>
    </lineage>
</organism>
<comment type="similarity">
    <text evidence="1 5">Belongs to the universal ribosomal protein uL29 family.</text>
</comment>
<dbReference type="PANTHER" id="PTHR10916">
    <property type="entry name" value="60S RIBOSOMAL PROTEIN L35/50S RIBOSOMAL PROTEIN L29"/>
    <property type="match status" value="1"/>
</dbReference>
<dbReference type="InterPro" id="IPR001854">
    <property type="entry name" value="Ribosomal_uL29"/>
</dbReference>
<reference evidence="6" key="1">
    <citation type="submission" date="2020-10" db="EMBL/GenBank/DDBJ databases">
        <title>Genome sequence of the unusual species of purple photosynthetic bacteria, Phaeovibrio sulfidiphilus DSM 23193, type strain.</title>
        <authorList>
            <person name="Kyndt J.A."/>
            <person name="Meyer T.E."/>
        </authorList>
    </citation>
    <scope>NUCLEOTIDE SEQUENCE</scope>
    <source>
        <strain evidence="6">DSM 23193</strain>
    </source>
</reference>
<evidence type="ECO:0000256" key="1">
    <source>
        <dbReference type="ARBA" id="ARBA00009254"/>
    </source>
</evidence>
<dbReference type="PANTHER" id="PTHR10916:SF0">
    <property type="entry name" value="LARGE RIBOSOMAL SUBUNIT PROTEIN UL29C"/>
    <property type="match status" value="1"/>
</dbReference>
<evidence type="ECO:0000256" key="2">
    <source>
        <dbReference type="ARBA" id="ARBA00022980"/>
    </source>
</evidence>
<dbReference type="PROSITE" id="PS00579">
    <property type="entry name" value="RIBOSOMAL_L29"/>
    <property type="match status" value="1"/>
</dbReference>
<protein>
    <recommendedName>
        <fullName evidence="4 5">Large ribosomal subunit protein uL29</fullName>
    </recommendedName>
</protein>
<evidence type="ECO:0000256" key="4">
    <source>
        <dbReference type="ARBA" id="ARBA00035204"/>
    </source>
</evidence>
<keyword evidence="3 5" id="KW-0687">Ribonucleoprotein</keyword>
<dbReference type="SUPFAM" id="SSF46561">
    <property type="entry name" value="Ribosomal protein L29 (L29p)"/>
    <property type="match status" value="1"/>
</dbReference>
<accession>A0A8J7CBL1</accession>
<dbReference type="Gene3D" id="1.10.287.310">
    <property type="match status" value="1"/>
</dbReference>
<dbReference type="GO" id="GO:0022625">
    <property type="term" value="C:cytosolic large ribosomal subunit"/>
    <property type="evidence" value="ECO:0007669"/>
    <property type="project" value="TreeGrafter"/>
</dbReference>
<dbReference type="AlphaFoldDB" id="A0A8J7CBL1"/>